<gene>
    <name evidence="4" type="primary">yhhW_12</name>
    <name evidence="4" type="ORF">SDC9_112269</name>
</gene>
<organism evidence="4">
    <name type="scientific">bioreactor metagenome</name>
    <dbReference type="NCBI Taxonomy" id="1076179"/>
    <lineage>
        <taxon>unclassified sequences</taxon>
        <taxon>metagenomes</taxon>
        <taxon>ecological metagenomes</taxon>
    </lineage>
</organism>
<evidence type="ECO:0000256" key="1">
    <source>
        <dbReference type="ARBA" id="ARBA00008416"/>
    </source>
</evidence>
<comment type="caution">
    <text evidence="4">The sequence shown here is derived from an EMBL/GenBank/DDBJ whole genome shotgun (WGS) entry which is preliminary data.</text>
</comment>
<keyword evidence="4" id="KW-0223">Dioxygenase</keyword>
<dbReference type="PANTHER" id="PTHR43212:SF3">
    <property type="entry name" value="QUERCETIN 2,3-DIOXYGENASE"/>
    <property type="match status" value="1"/>
</dbReference>
<dbReference type="GO" id="GO:0008127">
    <property type="term" value="F:quercetin 2,3-dioxygenase activity"/>
    <property type="evidence" value="ECO:0007669"/>
    <property type="project" value="UniProtKB-EC"/>
</dbReference>
<keyword evidence="4" id="KW-0560">Oxidoreductase</keyword>
<protein>
    <submittedName>
        <fullName evidence="4">Quercetin 2,3-dioxygenase</fullName>
        <ecNumber evidence="4">1.13.11.24</ecNumber>
    </submittedName>
</protein>
<evidence type="ECO:0000259" key="2">
    <source>
        <dbReference type="Pfam" id="PF02678"/>
    </source>
</evidence>
<name>A0A645BQ77_9ZZZZ</name>
<feature type="domain" description="Pirin N-terminal" evidence="2">
    <location>
        <begin position="3"/>
        <end position="41"/>
    </location>
</feature>
<evidence type="ECO:0000259" key="3">
    <source>
        <dbReference type="Pfam" id="PF17954"/>
    </source>
</evidence>
<dbReference type="AlphaFoldDB" id="A0A645BQ77"/>
<dbReference type="EC" id="1.13.11.24" evidence="4"/>
<dbReference type="SUPFAM" id="SSF51182">
    <property type="entry name" value="RmlC-like cupins"/>
    <property type="match status" value="1"/>
</dbReference>
<dbReference type="PIRSF" id="PIRSF006232">
    <property type="entry name" value="Pirin"/>
    <property type="match status" value="1"/>
</dbReference>
<reference evidence="4" key="1">
    <citation type="submission" date="2019-08" db="EMBL/GenBank/DDBJ databases">
        <authorList>
            <person name="Kucharzyk K."/>
            <person name="Murdoch R.W."/>
            <person name="Higgins S."/>
            <person name="Loffler F."/>
        </authorList>
    </citation>
    <scope>NUCLEOTIDE SEQUENCE</scope>
</reference>
<accession>A0A645BQ77</accession>
<comment type="similarity">
    <text evidence="1">Belongs to the pirin family.</text>
</comment>
<sequence length="160" mass="18098">MNNVSLIKKGEIQVMSAGSGVYHSEYNKSEDSPVKFLQIWVFPDSKDVNPRYDHKKIDLESSKNKLLQILSPDSNDEGVWIHQKAWFNIGSFDANQSIDYSLKNRQNGVYLFIISGEIEIDGMSAQTRDGIGITESENLKINVVKPTEILVMEVPMIKGY</sequence>
<dbReference type="Gene3D" id="2.60.120.10">
    <property type="entry name" value="Jelly Rolls"/>
    <property type="match status" value="2"/>
</dbReference>
<dbReference type="PANTHER" id="PTHR43212">
    <property type="entry name" value="QUERCETIN 2,3-DIOXYGENASE"/>
    <property type="match status" value="1"/>
</dbReference>
<dbReference type="EMBL" id="VSSQ01020479">
    <property type="protein sequence ID" value="MPM65373.1"/>
    <property type="molecule type" value="Genomic_DNA"/>
</dbReference>
<dbReference type="InterPro" id="IPR011051">
    <property type="entry name" value="RmlC_Cupin_sf"/>
</dbReference>
<dbReference type="InterPro" id="IPR014710">
    <property type="entry name" value="RmlC-like_jellyroll"/>
</dbReference>
<feature type="domain" description="Quercetin 2,3-dioxygenase C-terminal cupin" evidence="3">
    <location>
        <begin position="69"/>
        <end position="154"/>
    </location>
</feature>
<dbReference type="InterPro" id="IPR041602">
    <property type="entry name" value="Quercetinase_C"/>
</dbReference>
<dbReference type="InterPro" id="IPR012093">
    <property type="entry name" value="Pirin"/>
</dbReference>
<dbReference type="Pfam" id="PF17954">
    <property type="entry name" value="Pirin_C_2"/>
    <property type="match status" value="1"/>
</dbReference>
<dbReference type="InterPro" id="IPR003829">
    <property type="entry name" value="Pirin_N_dom"/>
</dbReference>
<evidence type="ECO:0000313" key="4">
    <source>
        <dbReference type="EMBL" id="MPM65373.1"/>
    </source>
</evidence>
<proteinExistence type="inferred from homology"/>
<dbReference type="Pfam" id="PF02678">
    <property type="entry name" value="Pirin"/>
    <property type="match status" value="1"/>
</dbReference>